<dbReference type="AlphaFoldDB" id="A0AAD8EYM1"/>
<dbReference type="InterPro" id="IPR009003">
    <property type="entry name" value="Peptidase_S1_PA"/>
</dbReference>
<proteinExistence type="predicted"/>
<evidence type="ECO:0000313" key="1">
    <source>
        <dbReference type="EMBL" id="KAK0045302.1"/>
    </source>
</evidence>
<protein>
    <submittedName>
        <fullName evidence="1">Uncharacterized protein</fullName>
    </submittedName>
</protein>
<reference evidence="1" key="1">
    <citation type="journal article" date="2023" name="PLoS Negl. Trop. Dis.">
        <title>A genome sequence for Biomphalaria pfeifferi, the major vector snail for the human-infecting parasite Schistosoma mansoni.</title>
        <authorList>
            <person name="Bu L."/>
            <person name="Lu L."/>
            <person name="Laidemitt M.R."/>
            <person name="Zhang S.M."/>
            <person name="Mutuku M."/>
            <person name="Mkoji G."/>
            <person name="Steinauer M."/>
            <person name="Loker E.S."/>
        </authorList>
    </citation>
    <scope>NUCLEOTIDE SEQUENCE</scope>
    <source>
        <strain evidence="1">KasaAsao</strain>
    </source>
</reference>
<keyword evidence="2" id="KW-1185">Reference proteome</keyword>
<gene>
    <name evidence="1" type="ORF">Bpfe_025311</name>
</gene>
<sequence>MSTAELMIRRTIDDDKMSEFTEDMHDSTDLKVTHEMEVCELGEAGIPMHERRGRRFKSYGTGRIDQLMWHKGDDKTTCSCLNCKQSDSPSKQWMEVFVMTAKHVVYNDEEAKNTCCKLFYNNERSAEIVLNGISVDYEDKEKDRCLFKCATCDPDLMKRLDTSMKHFEIIWKKAYNKYKSLDVKRKLICIVSHPHGHFKMVSIGHALKTVKKGKVWFQYVYSTPTCPGSSGAATFVVGHTENFFYQHIHSHSNNNLNYSGLAW</sequence>
<evidence type="ECO:0000313" key="2">
    <source>
        <dbReference type="Proteomes" id="UP001233172"/>
    </source>
</evidence>
<dbReference type="Proteomes" id="UP001233172">
    <property type="component" value="Unassembled WGS sequence"/>
</dbReference>
<dbReference type="EMBL" id="JASAOG010000183">
    <property type="protein sequence ID" value="KAK0045302.1"/>
    <property type="molecule type" value="Genomic_DNA"/>
</dbReference>
<reference evidence="1" key="2">
    <citation type="submission" date="2023-04" db="EMBL/GenBank/DDBJ databases">
        <authorList>
            <person name="Bu L."/>
            <person name="Lu L."/>
            <person name="Laidemitt M.R."/>
            <person name="Zhang S.M."/>
            <person name="Mutuku M."/>
            <person name="Mkoji G."/>
            <person name="Steinauer M."/>
            <person name="Loker E.S."/>
        </authorList>
    </citation>
    <scope>NUCLEOTIDE SEQUENCE</scope>
    <source>
        <strain evidence="1">KasaAsao</strain>
        <tissue evidence="1">Whole Snail</tissue>
    </source>
</reference>
<dbReference type="SUPFAM" id="SSF50494">
    <property type="entry name" value="Trypsin-like serine proteases"/>
    <property type="match status" value="1"/>
</dbReference>
<comment type="caution">
    <text evidence="1">The sequence shown here is derived from an EMBL/GenBank/DDBJ whole genome shotgun (WGS) entry which is preliminary data.</text>
</comment>
<name>A0AAD8EYM1_BIOPF</name>
<organism evidence="1 2">
    <name type="scientific">Biomphalaria pfeifferi</name>
    <name type="common">Bloodfluke planorb</name>
    <name type="synonym">Freshwater snail</name>
    <dbReference type="NCBI Taxonomy" id="112525"/>
    <lineage>
        <taxon>Eukaryota</taxon>
        <taxon>Metazoa</taxon>
        <taxon>Spiralia</taxon>
        <taxon>Lophotrochozoa</taxon>
        <taxon>Mollusca</taxon>
        <taxon>Gastropoda</taxon>
        <taxon>Heterobranchia</taxon>
        <taxon>Euthyneura</taxon>
        <taxon>Panpulmonata</taxon>
        <taxon>Hygrophila</taxon>
        <taxon>Lymnaeoidea</taxon>
        <taxon>Planorbidae</taxon>
        <taxon>Biomphalaria</taxon>
    </lineage>
</organism>
<accession>A0AAD8EYM1</accession>